<name>A0AAD5VGN5_9APHY</name>
<evidence type="ECO:0000256" key="3">
    <source>
        <dbReference type="ARBA" id="ARBA00022989"/>
    </source>
</evidence>
<evidence type="ECO:0000256" key="4">
    <source>
        <dbReference type="ARBA" id="ARBA00023136"/>
    </source>
</evidence>
<reference evidence="7" key="1">
    <citation type="submission" date="2022-07" db="EMBL/GenBank/DDBJ databases">
        <title>Genome Sequence of Physisporinus lineatus.</title>
        <authorList>
            <person name="Buettner E."/>
        </authorList>
    </citation>
    <scope>NUCLEOTIDE SEQUENCE</scope>
    <source>
        <strain evidence="7">VT162</strain>
    </source>
</reference>
<comment type="caution">
    <text evidence="7">The sequence shown here is derived from an EMBL/GenBank/DDBJ whole genome shotgun (WGS) entry which is preliminary data.</text>
</comment>
<comment type="subcellular location">
    <subcellularLocation>
        <location evidence="1">Membrane</location>
        <topology evidence="1">Multi-pass membrane protein</topology>
    </subcellularLocation>
</comment>
<feature type="transmembrane region" description="Helical" evidence="5">
    <location>
        <begin position="505"/>
        <end position="525"/>
    </location>
</feature>
<feature type="transmembrane region" description="Helical" evidence="5">
    <location>
        <begin position="375"/>
        <end position="396"/>
    </location>
</feature>
<evidence type="ECO:0000313" key="7">
    <source>
        <dbReference type="EMBL" id="KAJ3490867.1"/>
    </source>
</evidence>
<dbReference type="Gene3D" id="1.20.1250.20">
    <property type="entry name" value="MFS general substrate transporter like domains"/>
    <property type="match status" value="2"/>
</dbReference>
<dbReference type="AlphaFoldDB" id="A0AAD5VGN5"/>
<dbReference type="Proteomes" id="UP001212997">
    <property type="component" value="Unassembled WGS sequence"/>
</dbReference>
<dbReference type="PANTHER" id="PTHR24064">
    <property type="entry name" value="SOLUTE CARRIER FAMILY 22 MEMBER"/>
    <property type="match status" value="1"/>
</dbReference>
<dbReference type="InterPro" id="IPR005828">
    <property type="entry name" value="MFS_sugar_transport-like"/>
</dbReference>
<feature type="transmembrane region" description="Helical" evidence="5">
    <location>
        <begin position="239"/>
        <end position="257"/>
    </location>
</feature>
<feature type="transmembrane region" description="Helical" evidence="5">
    <location>
        <begin position="50"/>
        <end position="70"/>
    </location>
</feature>
<feature type="transmembrane region" description="Helical" evidence="5">
    <location>
        <begin position="466"/>
        <end position="485"/>
    </location>
</feature>
<keyword evidence="3 5" id="KW-1133">Transmembrane helix</keyword>
<dbReference type="PROSITE" id="PS50850">
    <property type="entry name" value="MFS"/>
    <property type="match status" value="1"/>
</dbReference>
<dbReference type="Pfam" id="PF00083">
    <property type="entry name" value="Sugar_tr"/>
    <property type="match status" value="1"/>
</dbReference>
<feature type="transmembrane region" description="Helical" evidence="5">
    <location>
        <begin position="114"/>
        <end position="132"/>
    </location>
</feature>
<dbReference type="EMBL" id="JANAWD010000021">
    <property type="protein sequence ID" value="KAJ3490867.1"/>
    <property type="molecule type" value="Genomic_DNA"/>
</dbReference>
<dbReference type="SUPFAM" id="SSF103473">
    <property type="entry name" value="MFS general substrate transporter"/>
    <property type="match status" value="1"/>
</dbReference>
<protein>
    <recommendedName>
        <fullName evidence="6">Major facilitator superfamily (MFS) profile domain-containing protein</fullName>
    </recommendedName>
</protein>
<dbReference type="InterPro" id="IPR020846">
    <property type="entry name" value="MFS_dom"/>
</dbReference>
<dbReference type="InterPro" id="IPR036259">
    <property type="entry name" value="MFS_trans_sf"/>
</dbReference>
<keyword evidence="2 5" id="KW-0812">Transmembrane</keyword>
<feature type="transmembrane region" description="Helical" evidence="5">
    <location>
        <begin position="431"/>
        <end position="454"/>
    </location>
</feature>
<evidence type="ECO:0000256" key="2">
    <source>
        <dbReference type="ARBA" id="ARBA00022692"/>
    </source>
</evidence>
<sequence>MSAYLLQTIPRESFGTNHSGLDARTDTDSIPDKVYVLNQRRSQALREIDGANFLWLFHTKVVLIAGVGFFTDAYDLFAITQASIMLAQAYPQQNQGASTNTSAFSMGKDLSLKVIAQIGTFFGALIFGWLADTRGRKRMYGIELILIIIGTFGQAISNDGENVSIIGALIFWRFIMGLGIGGDYPSSAILASEFAPVRIRGRLMTAVIASQGWGQFSAAVVAMVTISRITNDTAKAADLMWRILIGAGCIPGLLALFSRFTIPETPRFTMDIERDIDKAKSDIDNFLQTATFVIDPDADVKRVCAPKASWDDFREYFGKFENLRVLIGCSLCWFSLDLAFYGLALNAPFTTKAIFRSDPTDMPYQRLWNAARANIIVTAASLIPGFYLCFLFIDFWGRKRIQAMGFTAAAVLLIVLGAICRDPLDGNRLTAMIVLYCILYLFFNFGPNTTTFIIPAEFFPTRYRSTAHGIATASGKLGAIVAQIVYGLTVEKQTKDEVDARNLRIMFFVCAAFSLIGVLATYTLIDREPRGKSLEDLSNEDQDNFITAPHTAYSGFR</sequence>
<dbReference type="InterPro" id="IPR005829">
    <property type="entry name" value="Sugar_transporter_CS"/>
</dbReference>
<evidence type="ECO:0000313" key="8">
    <source>
        <dbReference type="Proteomes" id="UP001212997"/>
    </source>
</evidence>
<dbReference type="PROSITE" id="PS00217">
    <property type="entry name" value="SUGAR_TRANSPORT_2"/>
    <property type="match status" value="1"/>
</dbReference>
<dbReference type="GO" id="GO:0022857">
    <property type="term" value="F:transmembrane transporter activity"/>
    <property type="evidence" value="ECO:0007669"/>
    <property type="project" value="InterPro"/>
</dbReference>
<evidence type="ECO:0000256" key="5">
    <source>
        <dbReference type="SAM" id="Phobius"/>
    </source>
</evidence>
<feature type="transmembrane region" description="Helical" evidence="5">
    <location>
        <begin position="323"/>
        <end position="344"/>
    </location>
</feature>
<keyword evidence="4 5" id="KW-0472">Membrane</keyword>
<feature type="transmembrane region" description="Helical" evidence="5">
    <location>
        <begin position="403"/>
        <end position="419"/>
    </location>
</feature>
<feature type="transmembrane region" description="Helical" evidence="5">
    <location>
        <begin position="203"/>
        <end position="227"/>
    </location>
</feature>
<feature type="transmembrane region" description="Helical" evidence="5">
    <location>
        <begin position="163"/>
        <end position="182"/>
    </location>
</feature>
<proteinExistence type="predicted"/>
<organism evidence="7 8">
    <name type="scientific">Meripilus lineatus</name>
    <dbReference type="NCBI Taxonomy" id="2056292"/>
    <lineage>
        <taxon>Eukaryota</taxon>
        <taxon>Fungi</taxon>
        <taxon>Dikarya</taxon>
        <taxon>Basidiomycota</taxon>
        <taxon>Agaricomycotina</taxon>
        <taxon>Agaricomycetes</taxon>
        <taxon>Polyporales</taxon>
        <taxon>Meripilaceae</taxon>
        <taxon>Meripilus</taxon>
    </lineage>
</organism>
<feature type="domain" description="Major facilitator superfamily (MFS) profile" evidence="6">
    <location>
        <begin position="61"/>
        <end position="529"/>
    </location>
</feature>
<keyword evidence="8" id="KW-1185">Reference proteome</keyword>
<evidence type="ECO:0000259" key="6">
    <source>
        <dbReference type="PROSITE" id="PS50850"/>
    </source>
</evidence>
<dbReference type="GO" id="GO:0016020">
    <property type="term" value="C:membrane"/>
    <property type="evidence" value="ECO:0007669"/>
    <property type="project" value="UniProtKB-SubCell"/>
</dbReference>
<accession>A0AAD5VGN5</accession>
<gene>
    <name evidence="7" type="ORF">NLI96_g1138</name>
</gene>
<evidence type="ECO:0000256" key="1">
    <source>
        <dbReference type="ARBA" id="ARBA00004141"/>
    </source>
</evidence>